<feature type="non-terminal residue" evidence="1">
    <location>
        <position position="107"/>
    </location>
</feature>
<dbReference type="EMBL" id="CAJOBE010031163">
    <property type="protein sequence ID" value="CAF4291959.1"/>
    <property type="molecule type" value="Genomic_DNA"/>
</dbReference>
<comment type="caution">
    <text evidence="1">The sequence shown here is derived from an EMBL/GenBank/DDBJ whole genome shotgun (WGS) entry which is preliminary data.</text>
</comment>
<gene>
    <name evidence="1" type="ORF">FNK824_LOCUS40303</name>
</gene>
<feature type="non-terminal residue" evidence="1">
    <location>
        <position position="1"/>
    </location>
</feature>
<accession>A0A820HFD6</accession>
<sequence length="107" mass="12077">MRDDLKNVLTSSSTRIVVLWAEPTYISLILQYALYSDVLGPHFTWILSSSVSLRFYNNISIEKSIGILTVEPTAGNVLHAPISTTLLNDAYNIWKHFEPSKPPLEEN</sequence>
<dbReference type="Gene3D" id="3.40.50.2300">
    <property type="match status" value="1"/>
</dbReference>
<evidence type="ECO:0000313" key="2">
    <source>
        <dbReference type="Proteomes" id="UP000663874"/>
    </source>
</evidence>
<proteinExistence type="predicted"/>
<reference evidence="1" key="1">
    <citation type="submission" date="2021-02" db="EMBL/GenBank/DDBJ databases">
        <authorList>
            <person name="Nowell W R."/>
        </authorList>
    </citation>
    <scope>NUCLEOTIDE SEQUENCE</scope>
</reference>
<name>A0A820HFD6_9BILA</name>
<protein>
    <submittedName>
        <fullName evidence="1">Uncharacterized protein</fullName>
    </submittedName>
</protein>
<dbReference type="AlphaFoldDB" id="A0A820HFD6"/>
<dbReference type="InterPro" id="IPR028082">
    <property type="entry name" value="Peripla_BP_I"/>
</dbReference>
<organism evidence="1 2">
    <name type="scientific">Rotaria sordida</name>
    <dbReference type="NCBI Taxonomy" id="392033"/>
    <lineage>
        <taxon>Eukaryota</taxon>
        <taxon>Metazoa</taxon>
        <taxon>Spiralia</taxon>
        <taxon>Gnathifera</taxon>
        <taxon>Rotifera</taxon>
        <taxon>Eurotatoria</taxon>
        <taxon>Bdelloidea</taxon>
        <taxon>Philodinida</taxon>
        <taxon>Philodinidae</taxon>
        <taxon>Rotaria</taxon>
    </lineage>
</organism>
<dbReference type="SUPFAM" id="SSF53822">
    <property type="entry name" value="Periplasmic binding protein-like I"/>
    <property type="match status" value="1"/>
</dbReference>
<dbReference type="Proteomes" id="UP000663874">
    <property type="component" value="Unassembled WGS sequence"/>
</dbReference>
<evidence type="ECO:0000313" key="1">
    <source>
        <dbReference type="EMBL" id="CAF4291959.1"/>
    </source>
</evidence>